<evidence type="ECO:0000313" key="3">
    <source>
        <dbReference type="EMBL" id="PZO75836.1"/>
    </source>
</evidence>
<dbReference type="Proteomes" id="UP000249555">
    <property type="component" value="Unassembled WGS sequence"/>
</dbReference>
<dbReference type="GO" id="GO:0009088">
    <property type="term" value="P:threonine biosynthetic process"/>
    <property type="evidence" value="ECO:0007669"/>
    <property type="project" value="TreeGrafter"/>
</dbReference>
<evidence type="ECO:0000256" key="1">
    <source>
        <dbReference type="ARBA" id="ARBA00038240"/>
    </source>
</evidence>
<proteinExistence type="inferred from homology"/>
<dbReference type="PANTHER" id="PTHR21064:SF6">
    <property type="entry name" value="AMINOGLYCOSIDE PHOSPHOTRANSFERASE DOMAIN-CONTAINING PROTEIN"/>
    <property type="match status" value="1"/>
</dbReference>
<dbReference type="InterPro" id="IPR002575">
    <property type="entry name" value="Aminoglycoside_PTrfase"/>
</dbReference>
<dbReference type="PANTHER" id="PTHR21064">
    <property type="entry name" value="AMINOGLYCOSIDE PHOSPHOTRANSFERASE DOMAIN-CONTAINING PROTEIN-RELATED"/>
    <property type="match status" value="1"/>
</dbReference>
<comment type="caution">
    <text evidence="3">The sequence shown here is derived from an EMBL/GenBank/DDBJ whole genome shotgun (WGS) entry which is preliminary data.</text>
</comment>
<dbReference type="GO" id="GO:0004413">
    <property type="term" value="F:homoserine kinase activity"/>
    <property type="evidence" value="ECO:0007669"/>
    <property type="project" value="TreeGrafter"/>
</dbReference>
<evidence type="ECO:0000313" key="4">
    <source>
        <dbReference type="Proteomes" id="UP000249555"/>
    </source>
</evidence>
<sequence length="380" mass="40493">MATQPAHLVHGMGTAMEAPTWPAITADEAEAVIARFPAAGRMTALHWHSPRPFSAATLAHTTQGAFLLKRHHRSVRTVEGLAEEHAFIAHLAGKGVSVPEVMTTADGATAVASGAWSYELHRAAPGADLYRDSLSWTPFVSHAHAHAAGVALAGLHEAARSFTAPARRPQPLVASFTILPAADPIAAAEAYVAARPALAAFLESKPWRRQLASLFETLGQGLTPLLAEQTPLWTHNDWHPSNLLWTNDGRVRTAFDFGLADRTCAVHDIATAIERTAVRWLDLGQGTDDIGDSNAALALLAGYATVAPLGRAVLAAIVRVLPLVHLEFALSEIDYFTAVVEDPASAALAWDGYVIGHAEWFLSTPGQDFLRAIEAGAHSQ</sequence>
<dbReference type="InterPro" id="IPR011009">
    <property type="entry name" value="Kinase-like_dom_sf"/>
</dbReference>
<organism evidence="3 4">
    <name type="scientific">Sphingomonas taxi</name>
    <dbReference type="NCBI Taxonomy" id="1549858"/>
    <lineage>
        <taxon>Bacteria</taxon>
        <taxon>Pseudomonadati</taxon>
        <taxon>Pseudomonadota</taxon>
        <taxon>Alphaproteobacteria</taxon>
        <taxon>Sphingomonadales</taxon>
        <taxon>Sphingomonadaceae</taxon>
        <taxon>Sphingomonas</taxon>
    </lineage>
</organism>
<dbReference type="InterPro" id="IPR050249">
    <property type="entry name" value="Pseudomonas-type_ThrB"/>
</dbReference>
<keyword evidence="3" id="KW-0808">Transferase</keyword>
<dbReference type="AlphaFoldDB" id="A0A2W4Z2D4"/>
<dbReference type="EMBL" id="QFMX01000003">
    <property type="protein sequence ID" value="PZO75836.1"/>
    <property type="molecule type" value="Genomic_DNA"/>
</dbReference>
<evidence type="ECO:0000259" key="2">
    <source>
        <dbReference type="Pfam" id="PF01636"/>
    </source>
</evidence>
<protein>
    <submittedName>
        <fullName evidence="3">Aminoglycoside phosphotransferase</fullName>
    </submittedName>
</protein>
<gene>
    <name evidence="3" type="ORF">DI640_03330</name>
</gene>
<dbReference type="SUPFAM" id="SSF56112">
    <property type="entry name" value="Protein kinase-like (PK-like)"/>
    <property type="match status" value="1"/>
</dbReference>
<feature type="domain" description="Aminoglycoside phosphotransferase" evidence="2">
    <location>
        <begin position="59"/>
        <end position="282"/>
    </location>
</feature>
<name>A0A2W4Z2D4_9SPHN</name>
<dbReference type="Gene3D" id="3.90.1200.10">
    <property type="match status" value="1"/>
</dbReference>
<reference evidence="3 4" key="1">
    <citation type="submission" date="2017-08" db="EMBL/GenBank/DDBJ databases">
        <title>Infants hospitalized years apart are colonized by the same room-sourced microbial strains.</title>
        <authorList>
            <person name="Brooks B."/>
            <person name="Olm M.R."/>
            <person name="Firek B.A."/>
            <person name="Baker R."/>
            <person name="Thomas B.C."/>
            <person name="Morowitz M.J."/>
            <person name="Banfield J.F."/>
        </authorList>
    </citation>
    <scope>NUCLEOTIDE SEQUENCE [LARGE SCALE GENOMIC DNA]</scope>
    <source>
        <strain evidence="3">S2_018_000_R3_119</strain>
    </source>
</reference>
<accession>A0A2W4Z2D4</accession>
<dbReference type="Pfam" id="PF01636">
    <property type="entry name" value="APH"/>
    <property type="match status" value="1"/>
</dbReference>
<comment type="similarity">
    <text evidence="1">Belongs to the pseudomonas-type ThrB family.</text>
</comment>